<accession>A0A2M9FY65</accession>
<dbReference type="Pfam" id="PF13432">
    <property type="entry name" value="TPR_16"/>
    <property type="match status" value="1"/>
</dbReference>
<sequence>MRLIGKLWKIGLMGILALRTGSVARTVWASAALIAATTMTAGAVERQPNNDFSELPQVAAVTGQSSAQTPRGQRLSGEGFGAYLAGRQARKDGDTTAAARYYAMALAADPDNDRLARRAFVLDVSEGLFDRAIPLANRVLAGDEAAPVANLTIAVDDLKNGRYGKAEARIARAAKRGAMRLVGPLLRAWAAYGAGDVQGALARLDPLEGNETFKPFEMYHRALLLGASGDPDGALAALDSLPDDVGLDLRSRLVYASLIERRDGREAALAYLKGLTARYGEDPVLRTYLTGERPVADAFPVIDAGDGAAEALYGAASALARDAVNDVSLVYLRLALHVRPDLDVGYALLGDMQEESGRWDAAMSSYRRIDGESPYKWGANIRVAWALDTLGHTDDAISLLRTMADQRKQNITTLATLADVLRGHRRFDEAARVYAEAIERIETPGARHWSLFYARGIALERTQRWKQAESDLLKALELNPNQPLVMNYLGYSWADQGVNLEKAVAMIQKAVDLRPTDGYIVDSLGWAYYQKGDFENAVKQLERAVELRPEDPTINDHLGDALWHVGRRRESCYQWRHALQLDPEPEQAERIVEKLNDGLDEGARAFRGCFF</sequence>
<dbReference type="Gene3D" id="1.25.40.10">
    <property type="entry name" value="Tetratricopeptide repeat domain"/>
    <property type="match status" value="2"/>
</dbReference>
<dbReference type="PROSITE" id="PS50293">
    <property type="entry name" value="TPR_REGION"/>
    <property type="match status" value="1"/>
</dbReference>
<dbReference type="SUPFAM" id="SSF48452">
    <property type="entry name" value="TPR-like"/>
    <property type="match status" value="3"/>
</dbReference>
<dbReference type="Proteomes" id="UP000229498">
    <property type="component" value="Unassembled WGS sequence"/>
</dbReference>
<dbReference type="InterPro" id="IPR051012">
    <property type="entry name" value="CellSynth/LPSAsmb/PSIAsmb"/>
</dbReference>
<evidence type="ECO:0000313" key="4">
    <source>
        <dbReference type="EMBL" id="PJK28406.1"/>
    </source>
</evidence>
<protein>
    <submittedName>
        <fullName evidence="4">Uncharacterized protein</fullName>
    </submittedName>
</protein>
<keyword evidence="1" id="KW-0677">Repeat</keyword>
<dbReference type="EMBL" id="PHIG01000044">
    <property type="protein sequence ID" value="PJK28406.1"/>
    <property type="molecule type" value="Genomic_DNA"/>
</dbReference>
<dbReference type="PANTHER" id="PTHR45586:SF1">
    <property type="entry name" value="LIPOPOLYSACCHARIDE ASSEMBLY PROTEIN B"/>
    <property type="match status" value="1"/>
</dbReference>
<dbReference type="SMART" id="SM00028">
    <property type="entry name" value="TPR"/>
    <property type="match status" value="6"/>
</dbReference>
<feature type="repeat" description="TPR" evidence="3">
    <location>
        <begin position="449"/>
        <end position="482"/>
    </location>
</feature>
<dbReference type="InterPro" id="IPR011990">
    <property type="entry name" value="TPR-like_helical_dom_sf"/>
</dbReference>
<keyword evidence="2 3" id="KW-0802">TPR repeat</keyword>
<name>A0A2M9FY65_9PROT</name>
<evidence type="ECO:0000256" key="2">
    <source>
        <dbReference type="ARBA" id="ARBA00022803"/>
    </source>
</evidence>
<dbReference type="InterPro" id="IPR019734">
    <property type="entry name" value="TPR_rpt"/>
</dbReference>
<dbReference type="Pfam" id="PF13414">
    <property type="entry name" value="TPR_11"/>
    <property type="match status" value="1"/>
</dbReference>
<dbReference type="AlphaFoldDB" id="A0A2M9FY65"/>
<evidence type="ECO:0000256" key="1">
    <source>
        <dbReference type="ARBA" id="ARBA00022737"/>
    </source>
</evidence>
<reference evidence="4 5" key="1">
    <citation type="submission" date="2017-11" db="EMBL/GenBank/DDBJ databases">
        <title>Draft genome sequence of Rhizobiales bacterium SY3-13.</title>
        <authorList>
            <person name="Sun C."/>
        </authorList>
    </citation>
    <scope>NUCLEOTIDE SEQUENCE [LARGE SCALE GENOMIC DNA]</scope>
    <source>
        <strain evidence="4 5">SY3-13</strain>
    </source>
</reference>
<organism evidence="4 5">
    <name type="scientific">Minwuia thermotolerans</name>
    <dbReference type="NCBI Taxonomy" id="2056226"/>
    <lineage>
        <taxon>Bacteria</taxon>
        <taxon>Pseudomonadati</taxon>
        <taxon>Pseudomonadota</taxon>
        <taxon>Alphaproteobacteria</taxon>
        <taxon>Minwuiales</taxon>
        <taxon>Minwuiaceae</taxon>
        <taxon>Minwuia</taxon>
    </lineage>
</organism>
<comment type="caution">
    <text evidence="4">The sequence shown here is derived from an EMBL/GenBank/DDBJ whole genome shotgun (WGS) entry which is preliminary data.</text>
</comment>
<keyword evidence="5" id="KW-1185">Reference proteome</keyword>
<feature type="repeat" description="TPR" evidence="3">
    <location>
        <begin position="518"/>
        <end position="551"/>
    </location>
</feature>
<gene>
    <name evidence="4" type="ORF">CVT23_17020</name>
</gene>
<dbReference type="PANTHER" id="PTHR45586">
    <property type="entry name" value="TPR REPEAT-CONTAINING PROTEIN PA4667"/>
    <property type="match status" value="1"/>
</dbReference>
<dbReference type="PROSITE" id="PS50005">
    <property type="entry name" value="TPR"/>
    <property type="match status" value="2"/>
</dbReference>
<evidence type="ECO:0000256" key="3">
    <source>
        <dbReference type="PROSITE-ProRule" id="PRU00339"/>
    </source>
</evidence>
<evidence type="ECO:0000313" key="5">
    <source>
        <dbReference type="Proteomes" id="UP000229498"/>
    </source>
</evidence>
<proteinExistence type="predicted"/>